<organism evidence="8 9">
    <name type="scientific">Staphylococcus cohnii subsp. cohnii</name>
    <dbReference type="NCBI Taxonomy" id="74704"/>
    <lineage>
        <taxon>Bacteria</taxon>
        <taxon>Bacillati</taxon>
        <taxon>Bacillota</taxon>
        <taxon>Bacilli</taxon>
        <taxon>Bacillales</taxon>
        <taxon>Staphylococcaceae</taxon>
        <taxon>Staphylococcus</taxon>
        <taxon>Staphylococcus cohnii species complex</taxon>
    </lineage>
</organism>
<dbReference type="NCBIfam" id="TIGR00937">
    <property type="entry name" value="2A51"/>
    <property type="match status" value="1"/>
</dbReference>
<keyword evidence="3" id="KW-1003">Cell membrane</keyword>
<evidence type="ECO:0000313" key="9">
    <source>
        <dbReference type="Proteomes" id="UP000034455"/>
    </source>
</evidence>
<dbReference type="GO" id="GO:0005886">
    <property type="term" value="C:plasma membrane"/>
    <property type="evidence" value="ECO:0007669"/>
    <property type="project" value="UniProtKB-SubCell"/>
</dbReference>
<evidence type="ECO:0000256" key="3">
    <source>
        <dbReference type="ARBA" id="ARBA00022475"/>
    </source>
</evidence>
<feature type="transmembrane region" description="Helical" evidence="7">
    <location>
        <begin position="264"/>
        <end position="284"/>
    </location>
</feature>
<dbReference type="InterPro" id="IPR014047">
    <property type="entry name" value="Chr_Tranpt_l_chain"/>
</dbReference>
<protein>
    <submittedName>
        <fullName evidence="8">Chromate transport protein ChrA</fullName>
    </submittedName>
</protein>
<feature type="transmembrane region" description="Helical" evidence="7">
    <location>
        <begin position="140"/>
        <end position="172"/>
    </location>
</feature>
<reference evidence="8 9" key="1">
    <citation type="submission" date="2015-03" db="EMBL/GenBank/DDBJ databases">
        <title>Genome Assembly of Staphylococcus cohnii subsp. cohnii strain G22B2.</title>
        <authorList>
            <person name="Nair G."/>
            <person name="Kaur G."/>
            <person name="Khatri I."/>
            <person name="Singh N.K."/>
            <person name="Sathyabama S."/>
            <person name="Maurya S.K."/>
            <person name="Subramanian S."/>
            <person name="Agrewala J.N."/>
            <person name="Mayilraj S."/>
        </authorList>
    </citation>
    <scope>NUCLEOTIDE SEQUENCE [LARGE SCALE GENOMIC DNA]</scope>
    <source>
        <strain evidence="8 9">G22B2</strain>
    </source>
</reference>
<feature type="transmembrane region" description="Helical" evidence="7">
    <location>
        <begin position="324"/>
        <end position="344"/>
    </location>
</feature>
<dbReference type="InterPro" id="IPR003370">
    <property type="entry name" value="Chromate_transpt"/>
</dbReference>
<sequence>MYKYINIFFVALKLGLLSFGGPTAHLGYFYDEYVKKRKWLDEKEYSDLVALCQFLPGPASSQVGIGIGTIRGGILGGIISFIGFTLPSVIILMVFSALIINNDSSLTWMQGLKLVAVAIVAQAVIGMGKKLTNTKSTITLALFVLILSLTIDNLYIQVIALSITGIYGLIFLKETSTDINNLRVKTFKLPKMLGFISISLFFLLLIVLPIVSSMTNNLWLRMFDSFYRSGSLVFGGGHVVLPLLENEFVPQGLISPDSFITGYAAAQAVPGPLFTFASYIGMSIEGIGGGILATVAIFLPAFLLLFGVLPFWDDIKSNTYAEGFLKGISAGVVGILIAAFYNPIWASTIKSELDFVLASSLFVFLVYYKLPSWSIVLIGIIIGIMFY</sequence>
<dbReference type="EMBL" id="LAKJ01000040">
    <property type="protein sequence ID" value="KKI62638.1"/>
    <property type="molecule type" value="Genomic_DNA"/>
</dbReference>
<comment type="caution">
    <text evidence="8">The sequence shown here is derived from an EMBL/GenBank/DDBJ whole genome shotgun (WGS) entry which is preliminary data.</text>
</comment>
<feature type="transmembrane region" description="Helical" evidence="7">
    <location>
        <begin position="192"/>
        <end position="214"/>
    </location>
</feature>
<evidence type="ECO:0000256" key="4">
    <source>
        <dbReference type="ARBA" id="ARBA00022692"/>
    </source>
</evidence>
<evidence type="ECO:0000256" key="1">
    <source>
        <dbReference type="ARBA" id="ARBA00004651"/>
    </source>
</evidence>
<keyword evidence="6 7" id="KW-0472">Membrane</keyword>
<dbReference type="RefSeq" id="WP_019468542.1">
    <property type="nucleotide sequence ID" value="NZ_LAKJ01000040.1"/>
</dbReference>
<dbReference type="PIRSF" id="PIRSF004810">
    <property type="entry name" value="ChrA"/>
    <property type="match status" value="1"/>
</dbReference>
<dbReference type="PANTHER" id="PTHR33567:SF3">
    <property type="entry name" value="CHROMATE ION TRANSPORTER (EUROFUNG)"/>
    <property type="match status" value="1"/>
</dbReference>
<comment type="subcellular location">
    <subcellularLocation>
        <location evidence="1">Cell membrane</location>
        <topology evidence="1">Multi-pass membrane protein</topology>
    </subcellularLocation>
</comment>
<dbReference type="Pfam" id="PF02417">
    <property type="entry name" value="Chromate_transp"/>
    <property type="match status" value="2"/>
</dbReference>
<feature type="transmembrane region" description="Helical" evidence="7">
    <location>
        <begin position="74"/>
        <end position="100"/>
    </location>
</feature>
<gene>
    <name evidence="8" type="ORF">UF66_2179</name>
</gene>
<accession>A0A0M2NY77</accession>
<name>A0A0M2NY77_STACC</name>
<comment type="similarity">
    <text evidence="2">Belongs to the chromate ion transporter (CHR) (TC 2.A.51) family.</text>
</comment>
<dbReference type="GO" id="GO:0015109">
    <property type="term" value="F:chromate transmembrane transporter activity"/>
    <property type="evidence" value="ECO:0007669"/>
    <property type="project" value="InterPro"/>
</dbReference>
<evidence type="ECO:0000313" key="8">
    <source>
        <dbReference type="EMBL" id="KKI62638.1"/>
    </source>
</evidence>
<evidence type="ECO:0000256" key="2">
    <source>
        <dbReference type="ARBA" id="ARBA00005262"/>
    </source>
</evidence>
<evidence type="ECO:0000256" key="6">
    <source>
        <dbReference type="ARBA" id="ARBA00023136"/>
    </source>
</evidence>
<dbReference type="PANTHER" id="PTHR33567">
    <property type="entry name" value="CHROMATE ION TRANSPORTER (EUROFUNG)"/>
    <property type="match status" value="1"/>
</dbReference>
<dbReference type="Proteomes" id="UP000034455">
    <property type="component" value="Unassembled WGS sequence"/>
</dbReference>
<evidence type="ECO:0000256" key="5">
    <source>
        <dbReference type="ARBA" id="ARBA00022989"/>
    </source>
</evidence>
<proteinExistence type="inferred from homology"/>
<feature type="transmembrane region" description="Helical" evidence="7">
    <location>
        <begin position="356"/>
        <end position="386"/>
    </location>
</feature>
<dbReference type="PATRIC" id="fig|74704.6.peg.2243"/>
<keyword evidence="5 7" id="KW-1133">Transmembrane helix</keyword>
<feature type="transmembrane region" description="Helical" evidence="7">
    <location>
        <begin position="106"/>
        <end position="128"/>
    </location>
</feature>
<feature type="transmembrane region" description="Helical" evidence="7">
    <location>
        <begin position="291"/>
        <end position="312"/>
    </location>
</feature>
<evidence type="ECO:0000256" key="7">
    <source>
        <dbReference type="SAM" id="Phobius"/>
    </source>
</evidence>
<keyword evidence="4 7" id="KW-0812">Transmembrane</keyword>
<dbReference type="AlphaFoldDB" id="A0A0M2NY77"/>
<feature type="transmembrane region" description="Helical" evidence="7">
    <location>
        <begin position="6"/>
        <end position="30"/>
    </location>
</feature>